<dbReference type="Proteomes" id="UP000608850">
    <property type="component" value="Unassembled WGS sequence"/>
</dbReference>
<dbReference type="SUPFAM" id="SSF52283">
    <property type="entry name" value="Formate/glycerate dehydrogenase catalytic domain-like"/>
    <property type="match status" value="1"/>
</dbReference>
<sequence length="314" mass="33710">MSNPLDLDRIAIHDWGTHPCYPSDLRDRLAAADDDRAYVVRDAADLDDCDAVVTLYHHDAFPDAVEWVHCVRSGYDDFPLDAYEDAGVLVTNSTGVAGDLVGESAIALVLSLAKGLHLYRDQQAEREWSRLPVERPFELGRSSACVVGLGQLGGGVASRVNALGMSVTGVDVRPVSQLGLEAVHDVVQLERAVAESRFVVLTTPLTPDTRGLVDADVFAAMRDDAYLVNVSRGAVVDQDALLAALDAGEIAGAALDVFDEEPLPASSPLWDRDDVVVTPHAAAQSDNHGEKLARLVETNAARLTAGRDPWNRVV</sequence>
<dbReference type="Gene3D" id="3.40.50.720">
    <property type="entry name" value="NAD(P)-binding Rossmann-like Domain"/>
    <property type="match status" value="2"/>
</dbReference>
<dbReference type="RefSeq" id="WP_188877162.1">
    <property type="nucleotide sequence ID" value="NZ_BMOQ01000002.1"/>
</dbReference>
<dbReference type="InterPro" id="IPR036291">
    <property type="entry name" value="NAD(P)-bd_dom_sf"/>
</dbReference>
<dbReference type="PROSITE" id="PS00671">
    <property type="entry name" value="D_2_HYDROXYACID_DH_3"/>
    <property type="match status" value="1"/>
</dbReference>
<dbReference type="AlphaFoldDB" id="A0A830G9G1"/>
<dbReference type="SUPFAM" id="SSF51735">
    <property type="entry name" value="NAD(P)-binding Rossmann-fold domains"/>
    <property type="match status" value="1"/>
</dbReference>
<evidence type="ECO:0000256" key="2">
    <source>
        <dbReference type="ARBA" id="ARBA00023027"/>
    </source>
</evidence>
<dbReference type="InterPro" id="IPR006140">
    <property type="entry name" value="D-isomer_DH_NAD-bd"/>
</dbReference>
<dbReference type="CDD" id="cd05300">
    <property type="entry name" value="2-Hacid_dh_1"/>
    <property type="match status" value="1"/>
</dbReference>
<feature type="domain" description="D-isomer specific 2-hydroxyacid dehydrogenase NAD-binding" evidence="3">
    <location>
        <begin position="106"/>
        <end position="282"/>
    </location>
</feature>
<evidence type="ECO:0000313" key="4">
    <source>
        <dbReference type="EMBL" id="GGN10065.1"/>
    </source>
</evidence>
<evidence type="ECO:0000259" key="3">
    <source>
        <dbReference type="Pfam" id="PF02826"/>
    </source>
</evidence>
<proteinExistence type="predicted"/>
<dbReference type="GO" id="GO:0051287">
    <property type="term" value="F:NAD binding"/>
    <property type="evidence" value="ECO:0007669"/>
    <property type="project" value="InterPro"/>
</dbReference>
<keyword evidence="5" id="KW-1185">Reference proteome</keyword>
<protein>
    <submittedName>
        <fullName evidence="4">Phosphoglycerate dehydrogenase</fullName>
    </submittedName>
</protein>
<dbReference type="PANTHER" id="PTHR43333:SF1">
    <property type="entry name" value="D-ISOMER SPECIFIC 2-HYDROXYACID DEHYDROGENASE NAD-BINDING DOMAIN-CONTAINING PROTEIN"/>
    <property type="match status" value="1"/>
</dbReference>
<name>A0A830G9G1_9EURY</name>
<keyword evidence="2" id="KW-0520">NAD</keyword>
<dbReference type="InterPro" id="IPR029753">
    <property type="entry name" value="D-isomer_DH_CS"/>
</dbReference>
<gene>
    <name evidence="4" type="ORF">GCM10009021_07250</name>
</gene>
<evidence type="ECO:0000313" key="5">
    <source>
        <dbReference type="Proteomes" id="UP000608850"/>
    </source>
</evidence>
<dbReference type="OrthoDB" id="162251at2157"/>
<evidence type="ECO:0000256" key="1">
    <source>
        <dbReference type="ARBA" id="ARBA00023002"/>
    </source>
</evidence>
<organism evidence="4 5">
    <name type="scientific">Halarchaeum nitratireducens</name>
    <dbReference type="NCBI Taxonomy" id="489913"/>
    <lineage>
        <taxon>Archaea</taxon>
        <taxon>Methanobacteriati</taxon>
        <taxon>Methanobacteriota</taxon>
        <taxon>Stenosarchaea group</taxon>
        <taxon>Halobacteria</taxon>
        <taxon>Halobacteriales</taxon>
        <taxon>Halobacteriaceae</taxon>
    </lineage>
</organism>
<reference evidence="4 5" key="1">
    <citation type="journal article" date="2019" name="Int. J. Syst. Evol. Microbiol.">
        <title>The Global Catalogue of Microorganisms (GCM) 10K type strain sequencing project: providing services to taxonomists for standard genome sequencing and annotation.</title>
        <authorList>
            <consortium name="The Broad Institute Genomics Platform"/>
            <consortium name="The Broad Institute Genome Sequencing Center for Infectious Disease"/>
            <person name="Wu L."/>
            <person name="Ma J."/>
        </authorList>
    </citation>
    <scope>NUCLEOTIDE SEQUENCE [LARGE SCALE GENOMIC DNA]</scope>
    <source>
        <strain evidence="4 5">JCM 16331</strain>
    </source>
</reference>
<dbReference type="Pfam" id="PF02826">
    <property type="entry name" value="2-Hacid_dh_C"/>
    <property type="match status" value="1"/>
</dbReference>
<dbReference type="GO" id="GO:0016491">
    <property type="term" value="F:oxidoreductase activity"/>
    <property type="evidence" value="ECO:0007669"/>
    <property type="project" value="UniProtKB-KW"/>
</dbReference>
<accession>A0A830G9G1</accession>
<dbReference type="PANTHER" id="PTHR43333">
    <property type="entry name" value="2-HACID_DH_C DOMAIN-CONTAINING PROTEIN"/>
    <property type="match status" value="1"/>
</dbReference>
<dbReference type="EMBL" id="BMOQ01000002">
    <property type="protein sequence ID" value="GGN10065.1"/>
    <property type="molecule type" value="Genomic_DNA"/>
</dbReference>
<keyword evidence="1" id="KW-0560">Oxidoreductase</keyword>
<comment type="caution">
    <text evidence="4">The sequence shown here is derived from an EMBL/GenBank/DDBJ whole genome shotgun (WGS) entry which is preliminary data.</text>
</comment>